<evidence type="ECO:0000313" key="4">
    <source>
        <dbReference type="Proteomes" id="UP000186104"/>
    </source>
</evidence>
<evidence type="ECO:0000259" key="2">
    <source>
        <dbReference type="Pfam" id="PF26572"/>
    </source>
</evidence>
<dbReference type="EMBL" id="CP015961">
    <property type="protein sequence ID" value="ANI91958.1"/>
    <property type="molecule type" value="Genomic_DNA"/>
</dbReference>
<name>A0A173LKD0_9ACTN</name>
<dbReference type="InterPro" id="IPR058498">
    <property type="entry name" value="DUF8185"/>
</dbReference>
<dbReference type="KEGG" id="dtm:BJL86_1171"/>
<protein>
    <submittedName>
        <fullName evidence="3">Uncharacterized protein</fullName>
    </submittedName>
</protein>
<feature type="domain" description="DUF8010" evidence="1">
    <location>
        <begin position="13"/>
        <end position="103"/>
    </location>
</feature>
<organism evidence="3 4">
    <name type="scientific">Dietzia timorensis</name>
    <dbReference type="NCBI Taxonomy" id="499555"/>
    <lineage>
        <taxon>Bacteria</taxon>
        <taxon>Bacillati</taxon>
        <taxon>Actinomycetota</taxon>
        <taxon>Actinomycetes</taxon>
        <taxon>Mycobacteriales</taxon>
        <taxon>Dietziaceae</taxon>
        <taxon>Dietzia</taxon>
    </lineage>
</organism>
<proteinExistence type="predicted"/>
<accession>A0A173LKD0</accession>
<dbReference type="STRING" id="499555.BJL86_1171"/>
<keyword evidence="4" id="KW-1185">Reference proteome</keyword>
<dbReference type="Proteomes" id="UP000186104">
    <property type="component" value="Chromosome"/>
</dbReference>
<dbReference type="OrthoDB" id="5178111at2"/>
<feature type="domain" description="DUF8185" evidence="2">
    <location>
        <begin position="106"/>
        <end position="231"/>
    </location>
</feature>
<sequence length="239" mass="24950">MTLPSFGPPTNWIEVPGANDRRDVENFLGRVRKMDESAAVRIVDTGGALRFWARTPFGPLGTRVVVGSASAPDQIVLAHALALNPDTDGRIDLGYLMPSAWQGMLPPPGGFVQIELVGAQEILDLARRGRDVAADESGPLGVAPSLLDQDVISINPDAAGGATGGDDGGEGDAGEAAATAVKMHTVFALTGLGFVPSRAGTAPAGEKVRVSVRGPWVRLDGRFGSVYHRPESLPLNVVR</sequence>
<dbReference type="Pfam" id="PF26572">
    <property type="entry name" value="DUF8185"/>
    <property type="match status" value="1"/>
</dbReference>
<dbReference type="InterPro" id="IPR058323">
    <property type="entry name" value="DUF8010"/>
</dbReference>
<reference evidence="3 4" key="1">
    <citation type="submission" date="2016-06" db="EMBL/GenBank/DDBJ databases">
        <title>Complete genome sequence of a saline-alkali tolerant type strain Dietzia timorensis ID05-A0528T.</title>
        <authorList>
            <person name="Wu X."/>
        </authorList>
    </citation>
    <scope>NUCLEOTIDE SEQUENCE [LARGE SCALE GENOMIC DNA]</scope>
    <source>
        <strain evidence="3 4">ID05-A0528</strain>
    </source>
</reference>
<dbReference type="AlphaFoldDB" id="A0A173LKD0"/>
<evidence type="ECO:0000259" key="1">
    <source>
        <dbReference type="Pfam" id="PF26035"/>
    </source>
</evidence>
<gene>
    <name evidence="3" type="ORF">BJL86_1171</name>
</gene>
<evidence type="ECO:0000313" key="3">
    <source>
        <dbReference type="EMBL" id="ANI91958.1"/>
    </source>
</evidence>
<dbReference type="RefSeq" id="WP_067477294.1">
    <property type="nucleotide sequence ID" value="NZ_CP015961.1"/>
</dbReference>
<dbReference type="Pfam" id="PF26035">
    <property type="entry name" value="DUF8010"/>
    <property type="match status" value="1"/>
</dbReference>